<dbReference type="InterPro" id="IPR011990">
    <property type="entry name" value="TPR-like_helical_dom_sf"/>
</dbReference>
<dbReference type="GO" id="GO:0005783">
    <property type="term" value="C:endoplasmic reticulum"/>
    <property type="evidence" value="ECO:0007669"/>
    <property type="project" value="UniProtKB-SubCell"/>
</dbReference>
<evidence type="ECO:0000256" key="18">
    <source>
        <dbReference type="SAM" id="Phobius"/>
    </source>
</evidence>
<evidence type="ECO:0000256" key="16">
    <source>
        <dbReference type="PROSITE-ProRule" id="PRU00339"/>
    </source>
</evidence>
<dbReference type="Pfam" id="PF08409">
    <property type="entry name" value="TMTC_DUF1736"/>
    <property type="match status" value="1"/>
</dbReference>
<keyword evidence="13 18" id="KW-0472">Membrane</keyword>
<evidence type="ECO:0000256" key="12">
    <source>
        <dbReference type="ARBA" id="ARBA00022989"/>
    </source>
</evidence>
<evidence type="ECO:0000256" key="11">
    <source>
        <dbReference type="ARBA" id="ARBA00022824"/>
    </source>
</evidence>
<dbReference type="SUPFAM" id="SSF48452">
    <property type="entry name" value="TPR-like"/>
    <property type="match status" value="1"/>
</dbReference>
<evidence type="ECO:0000256" key="2">
    <source>
        <dbReference type="ARBA" id="ARBA00004141"/>
    </source>
</evidence>
<organism evidence="20">
    <name type="scientific">Cacopsylla melanoneura</name>
    <dbReference type="NCBI Taxonomy" id="428564"/>
    <lineage>
        <taxon>Eukaryota</taxon>
        <taxon>Metazoa</taxon>
        <taxon>Ecdysozoa</taxon>
        <taxon>Arthropoda</taxon>
        <taxon>Hexapoda</taxon>
        <taxon>Insecta</taxon>
        <taxon>Pterygota</taxon>
        <taxon>Neoptera</taxon>
        <taxon>Paraneoptera</taxon>
        <taxon>Hemiptera</taxon>
        <taxon>Sternorrhyncha</taxon>
        <taxon>Psylloidea</taxon>
        <taxon>Psyllidae</taxon>
        <taxon>Psyllinae</taxon>
        <taxon>Cacopsylla</taxon>
    </lineage>
</organism>
<comment type="catalytic activity">
    <reaction evidence="14">
        <text>a di-trans,poly-cis-dolichyl beta-D-mannosyl phosphate + L-threonyl-[protein] = 3-O-(alpha-D-mannosyl)-L-threonyl-[protein] + a di-trans,poly-cis-dolichyl phosphate + H(+)</text>
        <dbReference type="Rhea" id="RHEA:53396"/>
        <dbReference type="Rhea" id="RHEA-COMP:11060"/>
        <dbReference type="Rhea" id="RHEA-COMP:13547"/>
        <dbReference type="Rhea" id="RHEA-COMP:19498"/>
        <dbReference type="Rhea" id="RHEA-COMP:19501"/>
        <dbReference type="ChEBI" id="CHEBI:15378"/>
        <dbReference type="ChEBI" id="CHEBI:30013"/>
        <dbReference type="ChEBI" id="CHEBI:57683"/>
        <dbReference type="ChEBI" id="CHEBI:58211"/>
        <dbReference type="ChEBI" id="CHEBI:137323"/>
        <dbReference type="EC" id="2.4.1.109"/>
    </reaction>
</comment>
<evidence type="ECO:0000256" key="17">
    <source>
        <dbReference type="SAM" id="MobiDB-lite"/>
    </source>
</evidence>
<dbReference type="GO" id="GO:0004169">
    <property type="term" value="F:dolichyl-phosphate-mannose-protein mannosyltransferase activity"/>
    <property type="evidence" value="ECO:0007669"/>
    <property type="project" value="UniProtKB-EC"/>
</dbReference>
<dbReference type="Pfam" id="PF13414">
    <property type="entry name" value="TPR_11"/>
    <property type="match status" value="1"/>
</dbReference>
<evidence type="ECO:0000313" key="20">
    <source>
        <dbReference type="EMBL" id="CAG6723685.1"/>
    </source>
</evidence>
<keyword evidence="9" id="KW-0677">Repeat</keyword>
<feature type="transmembrane region" description="Helical" evidence="18">
    <location>
        <begin position="341"/>
        <end position="359"/>
    </location>
</feature>
<evidence type="ECO:0000256" key="14">
    <source>
        <dbReference type="ARBA" id="ARBA00045085"/>
    </source>
</evidence>
<feature type="transmembrane region" description="Helical" evidence="18">
    <location>
        <begin position="371"/>
        <end position="394"/>
    </location>
</feature>
<evidence type="ECO:0000256" key="10">
    <source>
        <dbReference type="ARBA" id="ARBA00022803"/>
    </source>
</evidence>
<reference evidence="20" key="1">
    <citation type="submission" date="2021-05" db="EMBL/GenBank/DDBJ databases">
        <authorList>
            <person name="Alioto T."/>
            <person name="Alioto T."/>
            <person name="Gomez Garrido J."/>
        </authorList>
    </citation>
    <scope>NUCLEOTIDE SEQUENCE</scope>
</reference>
<dbReference type="Pfam" id="PF13431">
    <property type="entry name" value="TPR_17"/>
    <property type="match status" value="1"/>
</dbReference>
<feature type="transmembrane region" description="Helical" evidence="18">
    <location>
        <begin position="171"/>
        <end position="191"/>
    </location>
</feature>
<comment type="function">
    <text evidence="1">Transfers mannosyl residues to the hydroxyl group of serine or threonine residues.</text>
</comment>
<comment type="similarity">
    <text evidence="5">Belongs to the TMTC family.</text>
</comment>
<dbReference type="PROSITE" id="PS50005">
    <property type="entry name" value="TPR"/>
    <property type="match status" value="2"/>
</dbReference>
<proteinExistence type="inferred from homology"/>
<evidence type="ECO:0000256" key="5">
    <source>
        <dbReference type="ARBA" id="ARBA00007882"/>
    </source>
</evidence>
<evidence type="ECO:0000256" key="1">
    <source>
        <dbReference type="ARBA" id="ARBA00003582"/>
    </source>
</evidence>
<feature type="domain" description="DUF1736" evidence="19">
    <location>
        <begin position="279"/>
        <end position="351"/>
    </location>
</feature>
<dbReference type="PANTHER" id="PTHR44809">
    <property type="match status" value="1"/>
</dbReference>
<feature type="transmembrane region" description="Helical" evidence="18">
    <location>
        <begin position="149"/>
        <end position="165"/>
    </location>
</feature>
<dbReference type="InterPro" id="IPR019734">
    <property type="entry name" value="TPR_rpt"/>
</dbReference>
<dbReference type="SMART" id="SM00028">
    <property type="entry name" value="TPR"/>
    <property type="match status" value="4"/>
</dbReference>
<feature type="transmembrane region" description="Helical" evidence="18">
    <location>
        <begin position="203"/>
        <end position="230"/>
    </location>
</feature>
<evidence type="ECO:0000256" key="13">
    <source>
        <dbReference type="ARBA" id="ARBA00023136"/>
    </source>
</evidence>
<feature type="region of interest" description="Disordered" evidence="17">
    <location>
        <begin position="679"/>
        <end position="703"/>
    </location>
</feature>
<keyword evidence="11" id="KW-0256">Endoplasmic reticulum</keyword>
<feature type="transmembrane region" description="Helical" evidence="18">
    <location>
        <begin position="36"/>
        <end position="53"/>
    </location>
</feature>
<dbReference type="InterPro" id="IPR013618">
    <property type="entry name" value="TMTC_DUF1736"/>
</dbReference>
<name>A0A8D8VDP2_9HEMI</name>
<accession>A0A8D8VDP2</accession>
<evidence type="ECO:0000256" key="4">
    <source>
        <dbReference type="ARBA" id="ARBA00004922"/>
    </source>
</evidence>
<dbReference type="UniPathway" id="UPA00378"/>
<keyword evidence="8 18" id="KW-0812">Transmembrane</keyword>
<sequence length="755" mass="85903">MIKAREICLSAGSGFSTVYFSHYDGRRTHGNMSRRVVYASIVVIAVGVYFNSLHGDLVHDDLVAVARNPDVLGATSVRQMFTNDFWGAPLSDPASHKSYRPLTTLTFRLTNRLFGLEPVWFHACNMLLHALSCVLFTRLSYAVAGLSQKFAALAGILFAVHPIHSDAVTSIVGRADVLACVLFLLSFLFYHDSSFKAQFSSRLTISIVFALLSMLAKETGITVLVVNMMYDLYKHYSSIKRALYELRWNEEALSFAWRIAKTLVAMSLLLVFRLAMLQGSLPKFSALDNPAAFHPVFLVRFLTFSYLAFFNFWLLLCPSTLSHDWQMGSIPLVTNLADARNLATCAFFGCCLLLLYRCLSDLDTQRQCPLILGVLLLVIPFIPASNILVTVGFVVAERVLYIPSLGFILLISHGMQILFHSGQLRRRVLIGLLLVLVVSHSMKTIQRNNDWSSRESLARAGLQSLPDNAKMHYNFANFLHSQNQTETAIYHYRRALSLWPQYASAHNNLGTLLVFHEAEFHFKEAIRILPTHVNAHYNLGTIYSKMNRTREAISMAEKSIQLDRNYVPSYLLLAKLSDSVRRNQLLYYVTKLVRGPTYLVFYADYLLINHRSWQAFLFYSKALELQSNHLLSWLGLAKSLRSMGQKSRLHQILIRWHIESSLSRTSLVYSGDLYLRGHQVRSPPSPTSERSPGPHFNCNRNDLSKDINPLEEKRLCFQHSSQRNKAPPIYNRHHQATPIYSETPIDPRTHFIQQK</sequence>
<evidence type="ECO:0000256" key="9">
    <source>
        <dbReference type="ARBA" id="ARBA00022737"/>
    </source>
</evidence>
<evidence type="ECO:0000256" key="7">
    <source>
        <dbReference type="ARBA" id="ARBA00022679"/>
    </source>
</evidence>
<dbReference type="AlphaFoldDB" id="A0A8D8VDP2"/>
<comment type="subcellular location">
    <subcellularLocation>
        <location evidence="3">Endoplasmic reticulum</location>
    </subcellularLocation>
    <subcellularLocation>
        <location evidence="2">Membrane</location>
        <topology evidence="2">Multi-pass membrane protein</topology>
    </subcellularLocation>
</comment>
<protein>
    <recommendedName>
        <fullName evidence="6">dolichyl-phosphate-mannose--protein mannosyltransferase</fullName>
        <ecNumber evidence="6">2.4.1.109</ecNumber>
    </recommendedName>
</protein>
<feature type="transmembrane region" description="Helical" evidence="18">
    <location>
        <begin position="400"/>
        <end position="419"/>
    </location>
</feature>
<keyword evidence="10 16" id="KW-0802">TPR repeat</keyword>
<feature type="transmembrane region" description="Helical" evidence="18">
    <location>
        <begin position="255"/>
        <end position="276"/>
    </location>
</feature>
<dbReference type="EMBL" id="HBUF01366217">
    <property type="protein sequence ID" value="CAG6723684.1"/>
    <property type="molecule type" value="Transcribed_RNA"/>
</dbReference>
<evidence type="ECO:0000259" key="19">
    <source>
        <dbReference type="Pfam" id="PF08409"/>
    </source>
</evidence>
<evidence type="ECO:0000256" key="6">
    <source>
        <dbReference type="ARBA" id="ARBA00012839"/>
    </source>
</evidence>
<feature type="repeat" description="TPR" evidence="16">
    <location>
        <begin position="469"/>
        <end position="502"/>
    </location>
</feature>
<feature type="repeat" description="TPR" evidence="16">
    <location>
        <begin position="533"/>
        <end position="566"/>
    </location>
</feature>
<dbReference type="GO" id="GO:0016020">
    <property type="term" value="C:membrane"/>
    <property type="evidence" value="ECO:0007669"/>
    <property type="project" value="UniProtKB-SubCell"/>
</dbReference>
<dbReference type="Gene3D" id="1.25.40.10">
    <property type="entry name" value="Tetratricopeptide repeat domain"/>
    <property type="match status" value="2"/>
</dbReference>
<dbReference type="InterPro" id="IPR052943">
    <property type="entry name" value="TMTC_O-mannosyl-trnsfr"/>
</dbReference>
<dbReference type="EC" id="2.4.1.109" evidence="6"/>
<evidence type="ECO:0000256" key="3">
    <source>
        <dbReference type="ARBA" id="ARBA00004240"/>
    </source>
</evidence>
<dbReference type="PANTHER" id="PTHR44809:SF1">
    <property type="entry name" value="PROTEIN O-MANNOSYL-TRANSFERASE TMTC1"/>
    <property type="match status" value="1"/>
</dbReference>
<feature type="transmembrane region" description="Helical" evidence="18">
    <location>
        <begin position="297"/>
        <end position="321"/>
    </location>
</feature>
<keyword evidence="7" id="KW-0808">Transferase</keyword>
<dbReference type="EMBL" id="HBUF01366218">
    <property type="protein sequence ID" value="CAG6723685.1"/>
    <property type="molecule type" value="Transcribed_RNA"/>
</dbReference>
<keyword evidence="12 18" id="KW-1133">Transmembrane helix</keyword>
<evidence type="ECO:0000256" key="15">
    <source>
        <dbReference type="ARBA" id="ARBA00045102"/>
    </source>
</evidence>
<evidence type="ECO:0000256" key="8">
    <source>
        <dbReference type="ARBA" id="ARBA00022692"/>
    </source>
</evidence>
<comment type="catalytic activity">
    <reaction evidence="15">
        <text>a di-trans,poly-cis-dolichyl beta-D-mannosyl phosphate + L-seryl-[protein] = 3-O-(alpha-D-mannosyl)-L-seryl-[protein] + a di-trans,poly-cis-dolichyl phosphate + H(+)</text>
        <dbReference type="Rhea" id="RHEA:17377"/>
        <dbReference type="Rhea" id="RHEA-COMP:9863"/>
        <dbReference type="Rhea" id="RHEA-COMP:13546"/>
        <dbReference type="Rhea" id="RHEA-COMP:19498"/>
        <dbReference type="Rhea" id="RHEA-COMP:19501"/>
        <dbReference type="ChEBI" id="CHEBI:15378"/>
        <dbReference type="ChEBI" id="CHEBI:29999"/>
        <dbReference type="ChEBI" id="CHEBI:57683"/>
        <dbReference type="ChEBI" id="CHEBI:58211"/>
        <dbReference type="ChEBI" id="CHEBI:137321"/>
        <dbReference type="EC" id="2.4.1.109"/>
    </reaction>
</comment>
<comment type="pathway">
    <text evidence="4">Protein modification; protein glycosylation.</text>
</comment>